<dbReference type="RefSeq" id="WP_004074527.1">
    <property type="nucleotide sequence ID" value="NZ_CM001488.1"/>
</dbReference>
<name>I5B5X6_9BACT</name>
<reference evidence="2 3" key="2">
    <citation type="submission" date="2012-02" db="EMBL/GenBank/DDBJ databases">
        <title>Improved High-Quality Draft sequence of Desulfobacter postgatei 2ac9.</title>
        <authorList>
            <consortium name="US DOE Joint Genome Institute"/>
            <person name="Lucas S."/>
            <person name="Han J."/>
            <person name="Lapidus A."/>
            <person name="Cheng J.-F."/>
            <person name="Goodwin L."/>
            <person name="Pitluck S."/>
            <person name="Peters L."/>
            <person name="Ovchinnikova G."/>
            <person name="Held B."/>
            <person name="Detter J.C."/>
            <person name="Han C."/>
            <person name="Tapia R."/>
            <person name="Land M."/>
            <person name="Hauser L."/>
            <person name="Kyrpides N."/>
            <person name="Ivanova N."/>
            <person name="Pagani I."/>
            <person name="Orellana R."/>
            <person name="Lovley D."/>
            <person name="Woyke T."/>
        </authorList>
    </citation>
    <scope>NUCLEOTIDE SEQUENCE [LARGE SCALE GENOMIC DNA]</scope>
    <source>
        <strain evidence="2 3">2ac9</strain>
    </source>
</reference>
<dbReference type="AlphaFoldDB" id="I5B5X6"/>
<reference evidence="2 3" key="1">
    <citation type="submission" date="2011-09" db="EMBL/GenBank/DDBJ databases">
        <authorList>
            <consortium name="US DOE Joint Genome Institute (JGI-PGF)"/>
            <person name="Lucas S."/>
            <person name="Han J."/>
            <person name="Lapidus A."/>
            <person name="Cheng J.-F."/>
            <person name="Goodwin L."/>
            <person name="Pitluck S."/>
            <person name="Peters L."/>
            <person name="Land M.L."/>
            <person name="Hauser L."/>
            <person name="Orellana R."/>
            <person name="Lovley D."/>
            <person name="Woyke T.J."/>
        </authorList>
    </citation>
    <scope>NUCLEOTIDE SEQUENCE [LARGE SCALE GENOMIC DNA]</scope>
    <source>
        <strain evidence="2 3">2ac9</strain>
    </source>
</reference>
<dbReference type="Proteomes" id="UP000005778">
    <property type="component" value="Chromosome"/>
</dbReference>
<keyword evidence="3" id="KW-1185">Reference proteome</keyword>
<evidence type="ECO:0000256" key="1">
    <source>
        <dbReference type="SAM" id="MobiDB-lite"/>
    </source>
</evidence>
<evidence type="ECO:0008006" key="4">
    <source>
        <dbReference type="Google" id="ProtNLM"/>
    </source>
</evidence>
<evidence type="ECO:0000313" key="3">
    <source>
        <dbReference type="Proteomes" id="UP000005778"/>
    </source>
</evidence>
<gene>
    <name evidence="2" type="ORF">DespoDRAFT_03086</name>
</gene>
<evidence type="ECO:0000313" key="2">
    <source>
        <dbReference type="EMBL" id="EIM64889.1"/>
    </source>
</evidence>
<dbReference type="EMBL" id="CM001488">
    <property type="protein sequence ID" value="EIM64889.1"/>
    <property type="molecule type" value="Genomic_DNA"/>
</dbReference>
<feature type="region of interest" description="Disordered" evidence="1">
    <location>
        <begin position="72"/>
        <end position="92"/>
    </location>
</feature>
<protein>
    <recommendedName>
        <fullName evidence="4">Antitoxin</fullName>
    </recommendedName>
</protein>
<dbReference type="STRING" id="879212.DespoDRAFT_03086"/>
<dbReference type="HOGENOM" id="CLU_2408501_0_0_7"/>
<sequence length="92" mass="10152">MEKNSVKEAGIEASENVISINSVIGDDLKQLIEKIEKTGQSILIVRGNKPIVKIVPQKKNDPLEMDPILEGACFVGDPTEPLPDSDWPEELR</sequence>
<proteinExistence type="predicted"/>
<organism evidence="2 3">
    <name type="scientific">Desulfobacter postgatei 2ac9</name>
    <dbReference type="NCBI Taxonomy" id="879212"/>
    <lineage>
        <taxon>Bacteria</taxon>
        <taxon>Pseudomonadati</taxon>
        <taxon>Thermodesulfobacteriota</taxon>
        <taxon>Desulfobacteria</taxon>
        <taxon>Desulfobacterales</taxon>
        <taxon>Desulfobacteraceae</taxon>
        <taxon>Desulfobacter</taxon>
    </lineage>
</organism>
<accession>I5B5X6</accession>